<dbReference type="EMBL" id="FQYW01000030">
    <property type="protein sequence ID" value="SHJ08851.1"/>
    <property type="molecule type" value="Genomic_DNA"/>
</dbReference>
<dbReference type="InterPro" id="IPR002941">
    <property type="entry name" value="DNA_methylase_N4/N6"/>
</dbReference>
<keyword evidence="4" id="KW-0680">Restriction system</keyword>
<dbReference type="AlphaFoldDB" id="A0A1M6GG49"/>
<dbReference type="GO" id="GO:0008170">
    <property type="term" value="F:N-methyltransferase activity"/>
    <property type="evidence" value="ECO:0007669"/>
    <property type="project" value="InterPro"/>
</dbReference>
<dbReference type="InterPro" id="IPR029063">
    <property type="entry name" value="SAM-dependent_MTases_sf"/>
</dbReference>
<dbReference type="PANTHER" id="PTHR13370:SF3">
    <property type="entry name" value="TRNA (GUANINE(10)-N2)-METHYLTRANSFERASE HOMOLOG"/>
    <property type="match status" value="1"/>
</dbReference>
<accession>A0A1M6GG49</accession>
<dbReference type="GO" id="GO:0003677">
    <property type="term" value="F:DNA binding"/>
    <property type="evidence" value="ECO:0007669"/>
    <property type="project" value="InterPro"/>
</dbReference>
<dbReference type="GO" id="GO:0009007">
    <property type="term" value="F:site-specific DNA-methyltransferase (adenine-specific) activity"/>
    <property type="evidence" value="ECO:0007669"/>
    <property type="project" value="TreeGrafter"/>
</dbReference>
<sequence length="240" mass="27165">MIEKYLNRIIQGDCLETLRLLPNNSIDAVITDPPYCSGGRSIGAKIQSTTNKYENYPQGRPDFLGDAKDGRSWLMWCNLWIAECFRTLKEGGYFLMFCDWRQLPTATDALQIGGISWRGVIVWNKGLGSRAPHKGYFRHQCEFILWGTKGPCNIQNNGPFPGCYEEHVRQKDKHHIAGKPTALMEELCKVIPYDGIILDPFAGSGTTCVAALKTGHQYIGIEKMPEYCEISNQRLRQITE</sequence>
<dbReference type="Proteomes" id="UP000191240">
    <property type="component" value="Unassembled WGS sequence"/>
</dbReference>
<gene>
    <name evidence="7" type="ORF">SAMN02745671_02651</name>
</gene>
<dbReference type="PROSITE" id="PS00092">
    <property type="entry name" value="N6_MTASE"/>
    <property type="match status" value="1"/>
</dbReference>
<evidence type="ECO:0000256" key="4">
    <source>
        <dbReference type="ARBA" id="ARBA00022747"/>
    </source>
</evidence>
<dbReference type="Gene3D" id="3.40.50.150">
    <property type="entry name" value="Vaccinia Virus protein VP39"/>
    <property type="match status" value="1"/>
</dbReference>
<evidence type="ECO:0000313" key="8">
    <source>
        <dbReference type="Proteomes" id="UP000191240"/>
    </source>
</evidence>
<dbReference type="GO" id="GO:0032259">
    <property type="term" value="P:methylation"/>
    <property type="evidence" value="ECO:0007669"/>
    <property type="project" value="UniProtKB-KW"/>
</dbReference>
<dbReference type="InterPro" id="IPR002052">
    <property type="entry name" value="DNA_methylase_N6_adenine_CS"/>
</dbReference>
<name>A0A1M6GG49_9FIRM</name>
<reference evidence="7 8" key="1">
    <citation type="submission" date="2016-11" db="EMBL/GenBank/DDBJ databases">
        <authorList>
            <person name="Jaros S."/>
            <person name="Januszkiewicz K."/>
            <person name="Wedrychowicz H."/>
        </authorList>
    </citation>
    <scope>NUCLEOTIDE SEQUENCE [LARGE SCALE GENOMIC DNA]</scope>
    <source>
        <strain evidence="7 8">DSM 3074</strain>
    </source>
</reference>
<evidence type="ECO:0000259" key="6">
    <source>
        <dbReference type="Pfam" id="PF01555"/>
    </source>
</evidence>
<dbReference type="InterPro" id="IPR001091">
    <property type="entry name" value="RM_Methyltransferase"/>
</dbReference>
<dbReference type="OrthoDB" id="9800801at2"/>
<dbReference type="GO" id="GO:0009307">
    <property type="term" value="P:DNA restriction-modification system"/>
    <property type="evidence" value="ECO:0007669"/>
    <property type="project" value="UniProtKB-KW"/>
</dbReference>
<dbReference type="PRINTS" id="PR00508">
    <property type="entry name" value="S21N4MTFRASE"/>
</dbReference>
<dbReference type="Pfam" id="PF01555">
    <property type="entry name" value="N6_N4_Mtase"/>
    <property type="match status" value="1"/>
</dbReference>
<dbReference type="EC" id="2.1.1.-" evidence="5"/>
<keyword evidence="2 7" id="KW-0489">Methyltransferase</keyword>
<feature type="domain" description="DNA methylase N-4/N-6" evidence="6">
    <location>
        <begin position="26"/>
        <end position="232"/>
    </location>
</feature>
<dbReference type="GO" id="GO:0005737">
    <property type="term" value="C:cytoplasm"/>
    <property type="evidence" value="ECO:0007669"/>
    <property type="project" value="TreeGrafter"/>
</dbReference>
<evidence type="ECO:0000256" key="5">
    <source>
        <dbReference type="RuleBase" id="RU362026"/>
    </source>
</evidence>
<evidence type="ECO:0000256" key="3">
    <source>
        <dbReference type="ARBA" id="ARBA00022679"/>
    </source>
</evidence>
<dbReference type="PANTHER" id="PTHR13370">
    <property type="entry name" value="RNA METHYLASE-RELATED"/>
    <property type="match status" value="1"/>
</dbReference>
<evidence type="ECO:0000256" key="1">
    <source>
        <dbReference type="ARBA" id="ARBA00006594"/>
    </source>
</evidence>
<comment type="similarity">
    <text evidence="1 5">Belongs to the N(4)/N(6)-methyltransferase family.</text>
</comment>
<evidence type="ECO:0000313" key="7">
    <source>
        <dbReference type="EMBL" id="SHJ08851.1"/>
    </source>
</evidence>
<keyword evidence="3 7" id="KW-0808">Transferase</keyword>
<dbReference type="SUPFAM" id="SSF53335">
    <property type="entry name" value="S-adenosyl-L-methionine-dependent methyltransferases"/>
    <property type="match status" value="1"/>
</dbReference>
<protein>
    <recommendedName>
        <fullName evidence="5">Methyltransferase</fullName>
        <ecNumber evidence="5">2.1.1.-</ecNumber>
    </recommendedName>
</protein>
<proteinExistence type="inferred from homology"/>
<organism evidence="7 8">
    <name type="scientific">Anaerovibrio lipolyticus DSM 3074</name>
    <dbReference type="NCBI Taxonomy" id="1120997"/>
    <lineage>
        <taxon>Bacteria</taxon>
        <taxon>Bacillati</taxon>
        <taxon>Bacillota</taxon>
        <taxon>Negativicutes</taxon>
        <taxon>Selenomonadales</taxon>
        <taxon>Selenomonadaceae</taxon>
        <taxon>Anaerovibrio</taxon>
    </lineage>
</organism>
<evidence type="ECO:0000256" key="2">
    <source>
        <dbReference type="ARBA" id="ARBA00022603"/>
    </source>
</evidence>